<evidence type="ECO:0000256" key="2">
    <source>
        <dbReference type="ARBA" id="ARBA00022448"/>
    </source>
</evidence>
<feature type="chain" id="PRO_5019474377" evidence="10">
    <location>
        <begin position="41"/>
        <end position="1078"/>
    </location>
</feature>
<evidence type="ECO:0000256" key="9">
    <source>
        <dbReference type="RuleBase" id="RU003357"/>
    </source>
</evidence>
<dbReference type="OrthoDB" id="7614575at2"/>
<dbReference type="Pfam" id="PF00593">
    <property type="entry name" value="TonB_dep_Rec_b-barrel"/>
    <property type="match status" value="1"/>
</dbReference>
<evidence type="ECO:0000256" key="4">
    <source>
        <dbReference type="ARBA" id="ARBA00022692"/>
    </source>
</evidence>
<dbReference type="PANTHER" id="PTHR47234:SF2">
    <property type="entry name" value="TONB-DEPENDENT RECEPTOR"/>
    <property type="match status" value="1"/>
</dbReference>
<evidence type="ECO:0000256" key="3">
    <source>
        <dbReference type="ARBA" id="ARBA00022452"/>
    </source>
</evidence>
<proteinExistence type="inferred from homology"/>
<comment type="similarity">
    <text evidence="8 9">Belongs to the TonB-dependent receptor family.</text>
</comment>
<comment type="subcellular location">
    <subcellularLocation>
        <location evidence="1 8">Cell outer membrane</location>
        <topology evidence="1 8">Multi-pass membrane protein</topology>
    </subcellularLocation>
</comment>
<dbReference type="InterPro" id="IPR000531">
    <property type="entry name" value="Beta-barrel_TonB"/>
</dbReference>
<sequence length="1078" mass="116165">MTWGQFYMNNSRISAWSRKGHLFAGAGIAALMLVSSPAVAQDASDDTTVEADSTDQASEAIIVTGSRIRSPQITSTVPVTTFGGDTIYKQGEHNLGEALNELPALRSTYAQSNPGLGIGVAGLNLLDLRGLGIQRTLVLVDGRRHVPSDLQVTASAVDINTIPTDLVERVDIVTGGNSAVYGSDAIAGVVNFIMKKDFDGLIVRGGAGTPEYGAGANYFASATGGKNFGDGRGNISASIEYTRQKRLFASQVPWRRNQVGFVTTQVDPTGERFDGTPDRTFFDDIRSATISRTGLVSFPQNVGNAACGGLTLGGTPFNCDYIFTPSGELVPVTFDERIGTSPYSSYIGGNAETGNEGEQTSVYPSSERYVGSIMGHYTFSDAFELFASAKWAHIRSTGSNSGPAFNQGQYITFNDERAQYRLDNPFLSQQARTTITNALLASGNNNGIVNVFGPLSAADRTAIANGTYRFESARAFTDLGIRDEDATRDTYRIVVGARGQISKNWSYEVSANYGETKEDIKVLGNVNVQRLMLAMDAGINPATGKIECRSQFDPNAAYASPDVSAEGGAATLANDIAQCVAYNPFGLGDNSRAKDYIVSNAGSQGHLRQFDAMAFVSGDTSGFFELPGGPVSLVVGGEYRRENAYFKADDVINQGLTFLNSLATFDPNPVEVKEAFGEIEIPVFANQPFFEELSFSGAARVSDYNNSAGTVWAYNFGGRWSPVRDITFRANFGHAIRAPNYTETDSPLSQNFASFQDPCATVRLTQGTDNRQAACQAALGANLTNTSFQTKVSGTYSLEIMSGGNPNLTAETSDSLTIGAVFQPRWVPGLAITVDYYDIKVNNVISSVGAQAIVNNCYDLPAGNPFCDQFQRYTGTGTGPNGEVPGEILVGSLIEGPVNFAKRVRRGIDVDVNYRTELAPSTFLAARAYYTHGLKSSNYEDSTNPDFENRVLSELGNPKDEFVLYADLTVDDFTFGYKAHFIGPMYIGSYEDYFPMNGDPALNPDGYPVSKFPSVLYHGIRAAWQVGGSEGDRPFEFYVGVDNLFDKHPPLSASGLTSGSAIYDVFGRRFYTGFRAKF</sequence>
<keyword evidence="2 8" id="KW-0813">Transport</keyword>
<evidence type="ECO:0000256" key="10">
    <source>
        <dbReference type="SAM" id="SignalP"/>
    </source>
</evidence>
<keyword evidence="10" id="KW-0732">Signal</keyword>
<dbReference type="EMBL" id="RAHJ01000018">
    <property type="protein sequence ID" value="RJX68055.1"/>
    <property type="molecule type" value="Genomic_DNA"/>
</dbReference>
<dbReference type="InterPro" id="IPR037066">
    <property type="entry name" value="Plug_dom_sf"/>
</dbReference>
<evidence type="ECO:0000256" key="5">
    <source>
        <dbReference type="ARBA" id="ARBA00023077"/>
    </source>
</evidence>
<dbReference type="GO" id="GO:0009279">
    <property type="term" value="C:cell outer membrane"/>
    <property type="evidence" value="ECO:0007669"/>
    <property type="project" value="UniProtKB-SubCell"/>
</dbReference>
<feature type="domain" description="TonB-dependent receptor-like beta-barrel" evidence="11">
    <location>
        <begin position="595"/>
        <end position="1044"/>
    </location>
</feature>
<comment type="caution">
    <text evidence="13">The sequence shown here is derived from an EMBL/GenBank/DDBJ whole genome shotgun (WGS) entry which is preliminary data.</text>
</comment>
<evidence type="ECO:0000259" key="11">
    <source>
        <dbReference type="Pfam" id="PF00593"/>
    </source>
</evidence>
<keyword evidence="14" id="KW-1185">Reference proteome</keyword>
<evidence type="ECO:0000256" key="6">
    <source>
        <dbReference type="ARBA" id="ARBA00023136"/>
    </source>
</evidence>
<dbReference type="PANTHER" id="PTHR47234">
    <property type="match status" value="1"/>
</dbReference>
<keyword evidence="5 9" id="KW-0798">TonB box</keyword>
<reference evidence="13 14" key="1">
    <citation type="submission" date="2018-09" db="EMBL/GenBank/DDBJ databases">
        <title>Altererythrobacter sp.Ery1 and Ery12, the genome sequencing of novel strains in genus Alterythrobacter.</title>
        <authorList>
            <person name="Cheng H."/>
            <person name="Wu Y.-H."/>
            <person name="Fang C."/>
            <person name="Xu X.-W."/>
        </authorList>
    </citation>
    <scope>NUCLEOTIDE SEQUENCE [LARGE SCALE GENOMIC DNA]</scope>
    <source>
        <strain evidence="13 14">Ery12</strain>
    </source>
</reference>
<feature type="domain" description="TonB-dependent receptor plug" evidence="12">
    <location>
        <begin position="73"/>
        <end position="189"/>
    </location>
</feature>
<dbReference type="PROSITE" id="PS52016">
    <property type="entry name" value="TONB_DEPENDENT_REC_3"/>
    <property type="match status" value="1"/>
</dbReference>
<keyword evidence="4 8" id="KW-0812">Transmembrane</keyword>
<keyword evidence="13" id="KW-0675">Receptor</keyword>
<keyword evidence="3 8" id="KW-1134">Transmembrane beta strand</keyword>
<gene>
    <name evidence="13" type="ORF">D6858_09010</name>
</gene>
<keyword evidence="6 8" id="KW-0472">Membrane</keyword>
<dbReference type="InterPro" id="IPR039426">
    <property type="entry name" value="TonB-dep_rcpt-like"/>
</dbReference>
<organism evidence="13 14">
    <name type="scientific">Tsuneonella suprasediminis</name>
    <dbReference type="NCBI Taxonomy" id="2306996"/>
    <lineage>
        <taxon>Bacteria</taxon>
        <taxon>Pseudomonadati</taxon>
        <taxon>Pseudomonadota</taxon>
        <taxon>Alphaproteobacteria</taxon>
        <taxon>Sphingomonadales</taxon>
        <taxon>Erythrobacteraceae</taxon>
        <taxon>Tsuneonella</taxon>
    </lineage>
</organism>
<dbReference type="AlphaFoldDB" id="A0A419R2T2"/>
<dbReference type="Proteomes" id="UP000284322">
    <property type="component" value="Unassembled WGS sequence"/>
</dbReference>
<evidence type="ECO:0000256" key="8">
    <source>
        <dbReference type="PROSITE-ProRule" id="PRU01360"/>
    </source>
</evidence>
<protein>
    <submittedName>
        <fullName evidence="13">TonB-dependent receptor</fullName>
    </submittedName>
</protein>
<dbReference type="InterPro" id="IPR036942">
    <property type="entry name" value="Beta-barrel_TonB_sf"/>
</dbReference>
<evidence type="ECO:0000259" key="12">
    <source>
        <dbReference type="Pfam" id="PF07715"/>
    </source>
</evidence>
<accession>A0A419R2T2</accession>
<dbReference type="Gene3D" id="2.40.170.20">
    <property type="entry name" value="TonB-dependent receptor, beta-barrel domain"/>
    <property type="match status" value="1"/>
</dbReference>
<keyword evidence="7 8" id="KW-0998">Cell outer membrane</keyword>
<feature type="signal peptide" evidence="10">
    <location>
        <begin position="1"/>
        <end position="40"/>
    </location>
</feature>
<dbReference type="Gene3D" id="2.170.130.10">
    <property type="entry name" value="TonB-dependent receptor, plug domain"/>
    <property type="match status" value="1"/>
</dbReference>
<evidence type="ECO:0000256" key="7">
    <source>
        <dbReference type="ARBA" id="ARBA00023237"/>
    </source>
</evidence>
<dbReference type="SUPFAM" id="SSF56935">
    <property type="entry name" value="Porins"/>
    <property type="match status" value="1"/>
</dbReference>
<dbReference type="InterPro" id="IPR012910">
    <property type="entry name" value="Plug_dom"/>
</dbReference>
<evidence type="ECO:0000313" key="14">
    <source>
        <dbReference type="Proteomes" id="UP000284322"/>
    </source>
</evidence>
<dbReference type="Pfam" id="PF07715">
    <property type="entry name" value="Plug"/>
    <property type="match status" value="1"/>
</dbReference>
<evidence type="ECO:0000313" key="13">
    <source>
        <dbReference type="EMBL" id="RJX68055.1"/>
    </source>
</evidence>
<name>A0A419R2T2_9SPHN</name>
<evidence type="ECO:0000256" key="1">
    <source>
        <dbReference type="ARBA" id="ARBA00004571"/>
    </source>
</evidence>